<comment type="caution">
    <text evidence="8">The sequence shown here is derived from an EMBL/GenBank/DDBJ whole genome shotgun (WGS) entry which is preliminary data.</text>
</comment>
<evidence type="ECO:0000256" key="1">
    <source>
        <dbReference type="ARBA" id="ARBA00000971"/>
    </source>
</evidence>
<gene>
    <name evidence="8" type="ORF">H9659_10870</name>
</gene>
<dbReference type="PANTHER" id="PTHR45625">
    <property type="entry name" value="PEPTIDYL-PROLYL CIS-TRANS ISOMERASE-RELATED"/>
    <property type="match status" value="1"/>
</dbReference>
<evidence type="ECO:0000256" key="4">
    <source>
        <dbReference type="ARBA" id="ARBA00023110"/>
    </source>
</evidence>
<dbReference type="Pfam" id="PF00160">
    <property type="entry name" value="Pro_isomerase"/>
    <property type="match status" value="1"/>
</dbReference>
<dbReference type="PIRSF" id="PIRSF001467">
    <property type="entry name" value="Peptidylpro_ismrse"/>
    <property type="match status" value="1"/>
</dbReference>
<evidence type="ECO:0000259" key="7">
    <source>
        <dbReference type="PROSITE" id="PS50072"/>
    </source>
</evidence>
<keyword evidence="4 6" id="KW-0697">Rotamase</keyword>
<sequence length="196" mass="21218">MYPQLSNEVAAGEKLITMNTTLGPIKIKLFEEKAPKTVKNFLTHAKDGYYDGIIFHRVIKDFMIQGGDPTGTGMGGESIYGDSFEDEFTMDLFNLNGALSMANAGPNTNGSQFFIVQASNLAGANADQLKKGGWPEEIADAYAERGGTPHLDQKHTVFGQVIEGMDVVNKIATVKTGAQDKPVEEVKIESIDIQGE</sequence>
<protein>
    <recommendedName>
        <fullName evidence="6">Peptidyl-prolyl cis-trans isomerase</fullName>
        <shortName evidence="6">PPIase</shortName>
        <ecNumber evidence="6">5.2.1.8</ecNumber>
    </recommendedName>
</protein>
<feature type="domain" description="PPIase cyclophilin-type" evidence="7">
    <location>
        <begin position="19"/>
        <end position="193"/>
    </location>
</feature>
<dbReference type="InterPro" id="IPR024936">
    <property type="entry name" value="Cyclophilin-type_PPIase"/>
</dbReference>
<dbReference type="PANTHER" id="PTHR45625:SF4">
    <property type="entry name" value="PEPTIDYLPROLYL ISOMERASE DOMAIN AND WD REPEAT-CONTAINING PROTEIN 1"/>
    <property type="match status" value="1"/>
</dbReference>
<dbReference type="EC" id="5.2.1.8" evidence="6"/>
<keyword evidence="5 6" id="KW-0413">Isomerase</keyword>
<keyword evidence="9" id="KW-1185">Reference proteome</keyword>
<evidence type="ECO:0000256" key="2">
    <source>
        <dbReference type="ARBA" id="ARBA00002388"/>
    </source>
</evidence>
<name>A0ABR8PKX5_9BACL</name>
<proteinExistence type="inferred from homology"/>
<organism evidence="8 9">
    <name type="scientific">Sporosarcina gallistercoris</name>
    <dbReference type="NCBI Taxonomy" id="2762245"/>
    <lineage>
        <taxon>Bacteria</taxon>
        <taxon>Bacillati</taxon>
        <taxon>Bacillota</taxon>
        <taxon>Bacilli</taxon>
        <taxon>Bacillales</taxon>
        <taxon>Caryophanaceae</taxon>
        <taxon>Sporosarcina</taxon>
    </lineage>
</organism>
<evidence type="ECO:0000256" key="6">
    <source>
        <dbReference type="RuleBase" id="RU363019"/>
    </source>
</evidence>
<dbReference type="InterPro" id="IPR029000">
    <property type="entry name" value="Cyclophilin-like_dom_sf"/>
</dbReference>
<dbReference type="PRINTS" id="PR00153">
    <property type="entry name" value="CSAPPISMRASE"/>
</dbReference>
<comment type="similarity">
    <text evidence="3 6">Belongs to the cyclophilin-type PPIase family.</text>
</comment>
<dbReference type="PROSITE" id="PS50072">
    <property type="entry name" value="CSA_PPIASE_2"/>
    <property type="match status" value="1"/>
</dbReference>
<dbReference type="InterPro" id="IPR044666">
    <property type="entry name" value="Cyclophilin_A-like"/>
</dbReference>
<reference evidence="8 9" key="1">
    <citation type="submission" date="2020-08" db="EMBL/GenBank/DDBJ databases">
        <title>A Genomic Blueprint of the Chicken Gut Microbiome.</title>
        <authorList>
            <person name="Gilroy R."/>
            <person name="Ravi A."/>
            <person name="Getino M."/>
            <person name="Pursley I."/>
            <person name="Horton D.L."/>
            <person name="Alikhan N.-F."/>
            <person name="Baker D."/>
            <person name="Gharbi K."/>
            <person name="Hall N."/>
            <person name="Watson M."/>
            <person name="Adriaenssens E.M."/>
            <person name="Foster-Nyarko E."/>
            <person name="Jarju S."/>
            <person name="Secka A."/>
            <person name="Antonio M."/>
            <person name="Oren A."/>
            <person name="Chaudhuri R."/>
            <person name="La Ragione R.M."/>
            <person name="Hildebrand F."/>
            <person name="Pallen M.J."/>
        </authorList>
    </citation>
    <scope>NUCLEOTIDE SEQUENCE [LARGE SCALE GENOMIC DNA]</scope>
    <source>
        <strain evidence="8 9">Sa3CUA8</strain>
    </source>
</reference>
<evidence type="ECO:0000256" key="3">
    <source>
        <dbReference type="ARBA" id="ARBA00007365"/>
    </source>
</evidence>
<dbReference type="GO" id="GO:0016853">
    <property type="term" value="F:isomerase activity"/>
    <property type="evidence" value="ECO:0007669"/>
    <property type="project" value="UniProtKB-KW"/>
</dbReference>
<dbReference type="EMBL" id="JACSQY010000008">
    <property type="protein sequence ID" value="MBD7908833.1"/>
    <property type="molecule type" value="Genomic_DNA"/>
</dbReference>
<dbReference type="SUPFAM" id="SSF50891">
    <property type="entry name" value="Cyclophilin-like"/>
    <property type="match status" value="1"/>
</dbReference>
<evidence type="ECO:0000256" key="5">
    <source>
        <dbReference type="ARBA" id="ARBA00023235"/>
    </source>
</evidence>
<accession>A0ABR8PKX5</accession>
<evidence type="ECO:0000313" key="9">
    <source>
        <dbReference type="Proteomes" id="UP000659496"/>
    </source>
</evidence>
<dbReference type="InterPro" id="IPR002130">
    <property type="entry name" value="Cyclophilin-type_PPIase_dom"/>
</dbReference>
<dbReference type="Proteomes" id="UP000659496">
    <property type="component" value="Unassembled WGS sequence"/>
</dbReference>
<evidence type="ECO:0000313" key="8">
    <source>
        <dbReference type="EMBL" id="MBD7908833.1"/>
    </source>
</evidence>
<comment type="function">
    <text evidence="2 6">PPIases accelerate the folding of proteins. It catalyzes the cis-trans isomerization of proline imidic peptide bonds in oligopeptides.</text>
</comment>
<dbReference type="Gene3D" id="2.40.100.10">
    <property type="entry name" value="Cyclophilin-like"/>
    <property type="match status" value="1"/>
</dbReference>
<comment type="catalytic activity">
    <reaction evidence="1 6">
        <text>[protein]-peptidylproline (omega=180) = [protein]-peptidylproline (omega=0)</text>
        <dbReference type="Rhea" id="RHEA:16237"/>
        <dbReference type="Rhea" id="RHEA-COMP:10747"/>
        <dbReference type="Rhea" id="RHEA-COMP:10748"/>
        <dbReference type="ChEBI" id="CHEBI:83833"/>
        <dbReference type="ChEBI" id="CHEBI:83834"/>
        <dbReference type="EC" id="5.2.1.8"/>
    </reaction>
</comment>